<reference evidence="2 3" key="1">
    <citation type="submission" date="2016-05" db="EMBL/GenBank/DDBJ databases">
        <title>First whole genome sequencing of Entamoeba histolytica HM1:IMSS-clone-6.</title>
        <authorList>
            <person name="Mukherjee Avik.K."/>
            <person name="Izumyama S."/>
            <person name="Nakada-Tsukui K."/>
            <person name="Nozaki T."/>
        </authorList>
    </citation>
    <scope>NUCLEOTIDE SEQUENCE [LARGE SCALE GENOMIC DNA]</scope>
    <source>
        <strain evidence="2 3">HM1:IMSS clone 6</strain>
    </source>
</reference>
<proteinExistence type="predicted"/>
<dbReference type="VEuPathDB" id="AmoebaDB:KM1_038480"/>
<evidence type="ECO:0000256" key="1">
    <source>
        <dbReference type="SAM" id="Phobius"/>
    </source>
</evidence>
<comment type="caution">
    <text evidence="2">The sequence shown here is derived from an EMBL/GenBank/DDBJ whole genome shotgun (WGS) entry which is preliminary data.</text>
</comment>
<name>A0A175K094_ENTHI</name>
<dbReference type="eggNOG" id="ENOG502RDFG">
    <property type="taxonomic scope" value="Eukaryota"/>
</dbReference>
<dbReference type="VEuPathDB" id="AmoebaDB:EHI7A_088850"/>
<dbReference type="InterPro" id="IPR035899">
    <property type="entry name" value="DBL_dom_sf"/>
</dbReference>
<dbReference type="Proteomes" id="UP000078387">
    <property type="component" value="Unassembled WGS sequence"/>
</dbReference>
<dbReference type="VEuPathDB" id="AmoebaDB:KM1_036310"/>
<keyword evidence="1" id="KW-1133">Transmembrane helix</keyword>
<keyword evidence="1" id="KW-0812">Transmembrane</keyword>
<dbReference type="VEuPathDB" id="AmoebaDB:EHI_057450"/>
<dbReference type="Gene3D" id="1.20.900.10">
    <property type="entry name" value="Dbl homology (DH) domain"/>
    <property type="match status" value="1"/>
</dbReference>
<feature type="transmembrane region" description="Helical" evidence="1">
    <location>
        <begin position="2563"/>
        <end position="2583"/>
    </location>
</feature>
<dbReference type="InterPro" id="IPR011993">
    <property type="entry name" value="PH-like_dom_sf"/>
</dbReference>
<organism evidence="2 3">
    <name type="scientific">Entamoeba histolytica</name>
    <dbReference type="NCBI Taxonomy" id="5759"/>
    <lineage>
        <taxon>Eukaryota</taxon>
        <taxon>Amoebozoa</taxon>
        <taxon>Evosea</taxon>
        <taxon>Archamoebae</taxon>
        <taxon>Mastigamoebida</taxon>
        <taxon>Entamoebidae</taxon>
        <taxon>Entamoeba</taxon>
    </lineage>
</organism>
<dbReference type="SUPFAM" id="SSF48065">
    <property type="entry name" value="DBL homology domain (DH-domain)"/>
    <property type="match status" value="1"/>
</dbReference>
<dbReference type="Gene3D" id="2.30.29.30">
    <property type="entry name" value="Pleckstrin-homology domain (PH domain)/Phosphotyrosine-binding domain (PTB)"/>
    <property type="match status" value="1"/>
</dbReference>
<dbReference type="VEuPathDB" id="AmoebaDB:EHI_025700"/>
<evidence type="ECO:0000313" key="2">
    <source>
        <dbReference type="EMBL" id="GAT99023.1"/>
    </source>
</evidence>
<dbReference type="VEuPathDB" id="AmoebaDB:EHI5A_051000"/>
<dbReference type="VEuPathDB" id="AmoebaDB:KM1_038270"/>
<dbReference type="VEuPathDB" id="AmoebaDB:EHI8A_092390"/>
<accession>A0A175K094</accession>
<gene>
    <name evidence="2" type="ORF">CL6EHI_025700</name>
</gene>
<protein>
    <submittedName>
        <fullName evidence="2">Serine-threonine-isoleucine rich protein putative</fullName>
    </submittedName>
</protein>
<dbReference type="VEuPathDB" id="AmoebaDB:EHI7A_030300"/>
<dbReference type="VEuPathDB" id="AmoebaDB:EHI8A_189730"/>
<dbReference type="VEuPathDB" id="AmoebaDB:EHI7A_206030"/>
<dbReference type="EMBL" id="BDEQ01000001">
    <property type="protein sequence ID" value="GAT99023.1"/>
    <property type="molecule type" value="Genomic_DNA"/>
</dbReference>
<dbReference type="VEuPathDB" id="AmoebaDB:EHI5A_152110"/>
<evidence type="ECO:0000313" key="3">
    <source>
        <dbReference type="Proteomes" id="UP000078387"/>
    </source>
</evidence>
<dbReference type="VEuPathDB" id="AmoebaDB:EHI5A_132500"/>
<sequence>MSKDCLINSSDFTVKSDCNNVSFDNTLTTGEIKVNLEENNENTNIDSFTIGSCTKLTLTGKRTIKKLKLSNSCPLIIETEIKVEEVDTTETNNGILYYAKHENSIPQTLSKKKCDYYRAYKNGHSESEKCDCTRTHNKYSEIDCDSITDYSKMNLVDDCFSSMLTINQNWKTVQPTKNCTVTLQKNISSINLKQQKDVVVTVKEDEDTKQENAVIKAGLRKQNSDSQKSMTVEMDSSVTVSFIKVTGVSGTCDSNSVCVYTTQSDENLNNGGVSSNKCGTYYRIGTDKTCTCTLKDKEKTIKKLNFKESDCQDFTDLTEYTLTLTPGQKYTLGESLSFKSLTESSSTIEITGQTKENPELKEAKENPELKLKTMKIGDLNPTDMKLTVTDSVTYEDENKNKLKTSASRTSNKLKATSDNKKTFTATSSTISFPGVSVSSSRYIILQKNSKITVTDITGSCENTEPDYCDFIASDSLDSITIGNKQRTESPKEAVLSTEKGQVVRVMKTGETTMNKTVLCSIDKNDDNSFDGQFTAVECPCSLNKDDVNPISTTDNTRAECVYVVSSSINTVTLKGRNDLKEKLIVDSTSNTVSIKDVTKISNIQDNIKDVTKISNSQDNSNTISLTGVDKLQSIYIGGSVNKLTSNLPLITTSSFKAYSVNNNISTCFELTLKEFEYGNKDRLITVTNENTNEKPVEITIETMKVKSTLLSIINNGNKYSLKLTVSKLESSLSQDIPALLLDGLNNHITFTGNNQQQILSCDGKMLFTSKLSDEESKITCLLYHDYYSVCTDKEDECNSKKLPTKIISTNSNTESTKLTLKYEHELIECKTSDCYIELNTDSSVTSESINYTIKSTYNGGSTIHLTGQTKNLILNVDKVKIVNKAKDESNKDKTLTVYGNCNGIDTDTPLILNSMTISGDIKAKSLTTSGNLTVTGNSITITESTTFGTGKISGNNVDFTTGTLSFVSGNEFIFKSFKVTTTTTTDNNNKIPEHFLNYNKECTFTDSKVIPVNSYLTQSTDDNKQPTYKCYTITDKNIELNKQTSYLNPESHKCTDGNTLIQIESPNVIASGMKKFDIGVDTYISGLSGVISIESTSDHSISVFGDSTTEITINGHGKTETVTVYSQSIISGFNNVIIATSSHVTIKSTTTSVSASVNNVNIDIKECSPKLTTSLNDEVIFNLDNSNTFTVDTTKNIVVKSHSKITNIPKDCISKCNDTVIFSKKEKGNDYVCQPITFETTYSDNKLELNPCTTSDIPCSGIIYINDKTKTTSIDLTKVHAQKLKIINSLSTSVSITLPTGLNDLTLNGLFTVTKIPLDLTIEDGNVIGTITQSSDVSTPSINVENGTFTINTKQDITLTSINAKDGSVIFKNTDTNTIRTITIYGSISVNEMTIMKTKFECTSTVTSISINKLNVQDSKTYQNVNNSIFNIHSSFTGITISNIPTTCVYVCNLRNVIGTLSNVEIEGATQETNIFYKGCSGSLIPKIEQCEITKSTSIDVSDSQTYTLPSLCPNNNLPLVLTTNSDDKINVQGFDGVYKEVKMSNDCSISFTGSTQLNRMVMKKNIEIHSDFQIDEIITSETSNNIIIGSKDVYVGTINTDKSKSNIKIEIKENSKISIENDVVISSLILDDISSRIITKDKLTTSSIQFKSISPSTLPLIISDTLTFTTMNITNTNSITTNVPLIQLNHSINGNTNLPSNVYFACQGTMYVYIAESSYYTCPLPYTCTDTTNCQHQTGKKWKQQYIYSISKDGELTFEDNSEATNGYDIIEISKGDANINIKGGSYYIRSDSKNNTVTCSNECTIYIETTSIDNVVNLVITESNIRVKDSQKETYINVLDKSNGKMEVHLDGIYNTQFHLKGKAGNIKLLGINVFNELILEGSIIKSDNSFDIDKVTYKSGTFELSSPNNIASISQFNYESNHEPSETCTSLISHQQDQINNGEISFKIRSITNSNEKVKLIECGGIVLQECKTDTTTYNCPPIRCSYKQENKLPTGCYCTYSLISKQECIFDCENENECTFNDPVSNSLIEKITNYGERIVMQSVSSVYSMNINETIIESKFPINIYEITDGEDKRMRITGVTLNVDSITMSKGTLSLETDNSFTRRIEVTGGQIEVNNKITFSESNKPLVEVEGNEEVKERGIFITGGIIKIGEKGKIIMKGGIKEDGYVNNINIKNAIIEIEGNRSDEDIIVIENGGDVNIENITVNIVGENKGDKCFNLIRNNDIERITLIGSSGVVLDSQRYILSACPKGVEANVQELACSNIENKENITTEVEWERKTCPCSGDKCIIDFSATTSVIYKLPSNEKYEGLKISEDQIRGEDVKISRVEVSGTSTLTMSNCSISRMNIKGDKMKEVVMTLKSNNNEKSYIEEIVGNGTYSSVVIDTGELTIGRIEGVNVEVTSNGYLNINKEANFKEQKIDIEHTYIDILTDDVDFTDAIITIKPINNNSANLNIGDEIGGKTMTTIKKSVINVYYEETGSKTLLVVMRLPKENEIKVEEYQINKISNSRSRKEEGDSYQFKVACHGIVLTNLEDKDIVCPEDRLAGYVKNTEFPKWTIGVMVIFVIALIVIVVVIIKEKKLKRVKKKVKKKKYVLLIKDMLKNSPPLSPDTDKLVECYQLILDVAAWINEKKLYEEEREKYNIVLKIITGLYDMNKSCRRFIVSGYCKYLDMESPNGVNSAYFFLFNDVLIETQVIRHHNHKIKRKQLFNVYKLINDYGTVEDFKDDMFQVQCVFMVTEDAIVSYGTNPSFGPSISFTSPLSDMQVTLVFDNPLDANAWFVALAYTIKLSPRLNESKNIFNIRNE</sequence>
<keyword evidence="1" id="KW-0472">Membrane</keyword>